<dbReference type="InterPro" id="IPR029058">
    <property type="entry name" value="AB_hydrolase_fold"/>
</dbReference>
<gene>
    <name evidence="2" type="ORF">CVT23_17980</name>
</gene>
<sequence>MVSSGDDATRHIRLNCTELTPVGASASSRRAAIRRVNCRLCQPRSVATVLRAAAISSRRIRAFGRFALFISCIYNKCVYMDNPFRQMVEMDLGEIERHWTMRTTQRTPVLLLHGSSGAGRSWKRVVERLEGVAPVAAPDLPGHGSSIPLEAPASERTRVAAVAMLSHLEAMTPPLTLVGHSYGGNVALHLAALAPERLAGLVLLEPVCFRALTLAGASAEFQAAERFFAAYVSVVESGAPDAIAAMVDYWFGKGVFDAMPPPARQHLNRAAAANARDVAASFADRIEAEALRRIACPVRLVAGAASPPVAGRILDALEQLLPDACRETIAGATHAMLDSHPVEVADLIARASGQAPVSAMA</sequence>
<dbReference type="Proteomes" id="UP000229498">
    <property type="component" value="Unassembled WGS sequence"/>
</dbReference>
<dbReference type="PANTHER" id="PTHR43194">
    <property type="entry name" value="HYDROLASE ALPHA/BETA FOLD FAMILY"/>
    <property type="match status" value="1"/>
</dbReference>
<dbReference type="PANTHER" id="PTHR43194:SF2">
    <property type="entry name" value="PEROXISOMAL MEMBRANE PROTEIN LPX1"/>
    <property type="match status" value="1"/>
</dbReference>
<reference evidence="2 3" key="1">
    <citation type="submission" date="2017-11" db="EMBL/GenBank/DDBJ databases">
        <title>Draft genome sequence of Rhizobiales bacterium SY3-13.</title>
        <authorList>
            <person name="Sun C."/>
        </authorList>
    </citation>
    <scope>NUCLEOTIDE SEQUENCE [LARGE SCALE GENOMIC DNA]</scope>
    <source>
        <strain evidence="2 3">SY3-13</strain>
    </source>
</reference>
<accession>A0A2M9FXS1</accession>
<evidence type="ECO:0000313" key="2">
    <source>
        <dbReference type="EMBL" id="PJK28262.1"/>
    </source>
</evidence>
<evidence type="ECO:0000259" key="1">
    <source>
        <dbReference type="Pfam" id="PF12697"/>
    </source>
</evidence>
<dbReference type="OrthoDB" id="9799612at2"/>
<protein>
    <recommendedName>
        <fullName evidence="1">AB hydrolase-1 domain-containing protein</fullName>
    </recommendedName>
</protein>
<dbReference type="Gene3D" id="3.40.50.1820">
    <property type="entry name" value="alpha/beta hydrolase"/>
    <property type="match status" value="1"/>
</dbReference>
<dbReference type="Pfam" id="PF12697">
    <property type="entry name" value="Abhydrolase_6"/>
    <property type="match status" value="1"/>
</dbReference>
<name>A0A2M9FXS1_9PROT</name>
<proteinExistence type="predicted"/>
<keyword evidence="3" id="KW-1185">Reference proteome</keyword>
<dbReference type="AlphaFoldDB" id="A0A2M9FXS1"/>
<dbReference type="SUPFAM" id="SSF53474">
    <property type="entry name" value="alpha/beta-Hydrolases"/>
    <property type="match status" value="1"/>
</dbReference>
<evidence type="ECO:0000313" key="3">
    <source>
        <dbReference type="Proteomes" id="UP000229498"/>
    </source>
</evidence>
<feature type="domain" description="AB hydrolase-1" evidence="1">
    <location>
        <begin position="109"/>
        <end position="346"/>
    </location>
</feature>
<comment type="caution">
    <text evidence="2">The sequence shown here is derived from an EMBL/GenBank/DDBJ whole genome shotgun (WGS) entry which is preliminary data.</text>
</comment>
<dbReference type="InterPro" id="IPR050228">
    <property type="entry name" value="Carboxylesterase_BioH"/>
</dbReference>
<organism evidence="2 3">
    <name type="scientific">Minwuia thermotolerans</name>
    <dbReference type="NCBI Taxonomy" id="2056226"/>
    <lineage>
        <taxon>Bacteria</taxon>
        <taxon>Pseudomonadati</taxon>
        <taxon>Pseudomonadota</taxon>
        <taxon>Alphaproteobacteria</taxon>
        <taxon>Minwuiales</taxon>
        <taxon>Minwuiaceae</taxon>
        <taxon>Minwuia</taxon>
    </lineage>
</organism>
<dbReference type="EMBL" id="PHIG01000047">
    <property type="protein sequence ID" value="PJK28262.1"/>
    <property type="molecule type" value="Genomic_DNA"/>
</dbReference>
<dbReference type="PRINTS" id="PR00111">
    <property type="entry name" value="ABHYDROLASE"/>
</dbReference>
<dbReference type="InterPro" id="IPR000073">
    <property type="entry name" value="AB_hydrolase_1"/>
</dbReference>